<dbReference type="Pfam" id="PF25975">
    <property type="entry name" value="CzcB_C"/>
    <property type="match status" value="1"/>
</dbReference>
<dbReference type="GO" id="GO:0015562">
    <property type="term" value="F:efflux transmembrane transporter activity"/>
    <property type="evidence" value="ECO:0007669"/>
    <property type="project" value="TreeGrafter"/>
</dbReference>
<evidence type="ECO:0000313" key="4">
    <source>
        <dbReference type="EMBL" id="EGC04002.1"/>
    </source>
</evidence>
<name>E9S9N7_RUMAL</name>
<reference evidence="4 5" key="1">
    <citation type="submission" date="2011-02" db="EMBL/GenBank/DDBJ databases">
        <authorList>
            <person name="Nelson K.E."/>
            <person name="Sutton G."/>
            <person name="Torralba M."/>
            <person name="Durkin S."/>
            <person name="Harkins D."/>
            <person name="Montgomery R."/>
            <person name="Ziemer C."/>
            <person name="Klaassens E."/>
            <person name="Ocuiv P."/>
            <person name="Morrison M."/>
        </authorList>
    </citation>
    <scope>NUCLEOTIDE SEQUENCE [LARGE SCALE GENOMIC DNA]</scope>
    <source>
        <strain evidence="4 5">8</strain>
    </source>
</reference>
<evidence type="ECO:0000256" key="2">
    <source>
        <dbReference type="SAM" id="SignalP"/>
    </source>
</evidence>
<dbReference type="GO" id="GO:1990281">
    <property type="term" value="C:efflux pump complex"/>
    <property type="evidence" value="ECO:0007669"/>
    <property type="project" value="TreeGrafter"/>
</dbReference>
<dbReference type="Gene3D" id="2.40.50.100">
    <property type="match status" value="1"/>
</dbReference>
<dbReference type="RefSeq" id="WP_002847684.1">
    <property type="nucleotide sequence ID" value="NZ_ADKM02000045.1"/>
</dbReference>
<dbReference type="Proteomes" id="UP000004259">
    <property type="component" value="Unassembled WGS sequence"/>
</dbReference>
<keyword evidence="2" id="KW-0732">Signal</keyword>
<feature type="chain" id="PRO_5039351866" evidence="2">
    <location>
        <begin position="21"/>
        <end position="331"/>
    </location>
</feature>
<dbReference type="InterPro" id="IPR058649">
    <property type="entry name" value="CzcB_C"/>
</dbReference>
<organism evidence="4 5">
    <name type="scientific">Ruminococcus albus 8</name>
    <dbReference type="NCBI Taxonomy" id="246199"/>
    <lineage>
        <taxon>Bacteria</taxon>
        <taxon>Bacillati</taxon>
        <taxon>Bacillota</taxon>
        <taxon>Clostridia</taxon>
        <taxon>Eubacteriales</taxon>
        <taxon>Oscillospiraceae</taxon>
        <taxon>Ruminococcus</taxon>
    </lineage>
</organism>
<protein>
    <submittedName>
        <fullName evidence="4">Efflux transporter, RND family, MFP subunit</fullName>
    </submittedName>
</protein>
<dbReference type="STRING" id="246199.CUS_5133"/>
<keyword evidence="5" id="KW-1185">Reference proteome</keyword>
<accession>E9S9N7</accession>
<evidence type="ECO:0000313" key="5">
    <source>
        <dbReference type="Proteomes" id="UP000004259"/>
    </source>
</evidence>
<gene>
    <name evidence="4" type="ORF">CUS_5133</name>
</gene>
<evidence type="ECO:0000259" key="3">
    <source>
        <dbReference type="Pfam" id="PF25975"/>
    </source>
</evidence>
<feature type="signal peptide" evidence="2">
    <location>
        <begin position="1"/>
        <end position="20"/>
    </location>
</feature>
<feature type="domain" description="CzcB-like C-terminal circularly permuted SH3-like" evidence="3">
    <location>
        <begin position="277"/>
        <end position="329"/>
    </location>
</feature>
<dbReference type="PROSITE" id="PS51257">
    <property type="entry name" value="PROKAR_LIPOPROTEIN"/>
    <property type="match status" value="1"/>
</dbReference>
<evidence type="ECO:0000256" key="1">
    <source>
        <dbReference type="SAM" id="Coils"/>
    </source>
</evidence>
<proteinExistence type="predicted"/>
<dbReference type="Gene3D" id="2.40.420.20">
    <property type="match status" value="1"/>
</dbReference>
<comment type="caution">
    <text evidence="4">The sequence shown here is derived from an EMBL/GenBank/DDBJ whole genome shotgun (WGS) entry which is preliminary data.</text>
</comment>
<sequence length="331" mass="37261">MRAFKIIMCAAVFAALSVLSGCAEKKEQQEIAVPILEAKSVSYKTKPAEIRDISQKYEQPGFYGYPYSKSVKFSVSGQIESIEVESPSEVTEGQLLCTLYTDDVQEEIEKEEIRLEQVKKTVDTLYENEADANQIKMAQYDVEIEQMRYDRLVKSLEDYNVYAPCDGEFSMEMGRYPYNVNSRVDQGAIFGHTIDRSEKFLCVEVYDNKLSNVNFGTSVRLEQGAQSSTGTVTDIVFNDNGDFSTYTYVITPDNEDELLDFGDITVVFDIYSRLDTVVIPKKAVKELGGRTFVYLLIDGVKVEQDIELGIEDNNDVEVISGLSGGEELIMN</sequence>
<dbReference type="SUPFAM" id="SSF111369">
    <property type="entry name" value="HlyD-like secretion proteins"/>
    <property type="match status" value="1"/>
</dbReference>
<dbReference type="eggNOG" id="COG0845">
    <property type="taxonomic scope" value="Bacteria"/>
</dbReference>
<dbReference type="EMBL" id="ADKM02000045">
    <property type="protein sequence ID" value="EGC04002.1"/>
    <property type="molecule type" value="Genomic_DNA"/>
</dbReference>
<dbReference type="PANTHER" id="PTHR30469">
    <property type="entry name" value="MULTIDRUG RESISTANCE PROTEIN MDTA"/>
    <property type="match status" value="1"/>
</dbReference>
<dbReference type="AlphaFoldDB" id="E9S9N7"/>
<feature type="coiled-coil region" evidence="1">
    <location>
        <begin position="101"/>
        <end position="128"/>
    </location>
</feature>
<dbReference type="PANTHER" id="PTHR30469:SF33">
    <property type="entry name" value="SLR1207 PROTEIN"/>
    <property type="match status" value="1"/>
</dbReference>
<dbReference type="OrthoDB" id="1817003at2"/>
<keyword evidence="1" id="KW-0175">Coiled coil</keyword>